<dbReference type="PROSITE" id="PS00678">
    <property type="entry name" value="WD_REPEATS_1"/>
    <property type="match status" value="2"/>
</dbReference>
<evidence type="ECO:0000313" key="15">
    <source>
        <dbReference type="Proteomes" id="UP000488956"/>
    </source>
</evidence>
<dbReference type="PANTHER" id="PTHR22847:SF637">
    <property type="entry name" value="WD REPEAT DOMAIN 5B"/>
    <property type="match status" value="1"/>
</dbReference>
<dbReference type="PANTHER" id="PTHR22847">
    <property type="entry name" value="WD40 REPEAT PROTEIN"/>
    <property type="match status" value="1"/>
</dbReference>
<evidence type="ECO:0000256" key="4">
    <source>
        <dbReference type="SAM" id="Coils"/>
    </source>
</evidence>
<dbReference type="EMBL" id="QXFZ01000463">
    <property type="protein sequence ID" value="KAE9115441.1"/>
    <property type="molecule type" value="Genomic_DNA"/>
</dbReference>
<dbReference type="Proteomes" id="UP000437068">
    <property type="component" value="Unassembled WGS sequence"/>
</dbReference>
<dbReference type="Proteomes" id="UP000440367">
    <property type="component" value="Unassembled WGS sequence"/>
</dbReference>
<dbReference type="PROSITE" id="PS50853">
    <property type="entry name" value="FN3"/>
    <property type="match status" value="2"/>
</dbReference>
<comment type="caution">
    <text evidence="8">The sequence shown here is derived from an EMBL/GenBank/DDBJ whole genome shotgun (WGS) entry which is preliminary data.</text>
</comment>
<evidence type="ECO:0000256" key="1">
    <source>
        <dbReference type="ARBA" id="ARBA00022574"/>
    </source>
</evidence>
<feature type="compositionally biased region" description="Polar residues" evidence="5">
    <location>
        <begin position="530"/>
        <end position="541"/>
    </location>
</feature>
<organism evidence="8 14">
    <name type="scientific">Phytophthora fragariae</name>
    <dbReference type="NCBI Taxonomy" id="53985"/>
    <lineage>
        <taxon>Eukaryota</taxon>
        <taxon>Sar</taxon>
        <taxon>Stramenopiles</taxon>
        <taxon>Oomycota</taxon>
        <taxon>Peronosporomycetes</taxon>
        <taxon>Peronosporales</taxon>
        <taxon>Peronosporaceae</taxon>
        <taxon>Phytophthora</taxon>
    </lineage>
</organism>
<dbReference type="Pfam" id="PF00400">
    <property type="entry name" value="WD40"/>
    <property type="match status" value="1"/>
</dbReference>
<evidence type="ECO:0000256" key="5">
    <source>
        <dbReference type="SAM" id="MobiDB-lite"/>
    </source>
</evidence>
<evidence type="ECO:0000259" key="6">
    <source>
        <dbReference type="PROSITE" id="PS50853"/>
    </source>
</evidence>
<dbReference type="InterPro" id="IPR011990">
    <property type="entry name" value="TPR-like_helical_dom_sf"/>
</dbReference>
<dbReference type="SMART" id="SM00257">
    <property type="entry name" value="LysM"/>
    <property type="match status" value="1"/>
</dbReference>
<evidence type="ECO:0008006" key="16">
    <source>
        <dbReference type="Google" id="ProtNLM"/>
    </source>
</evidence>
<dbReference type="EMBL" id="QXGD01000493">
    <property type="protein sequence ID" value="KAE9237241.1"/>
    <property type="molecule type" value="Genomic_DNA"/>
</dbReference>
<name>A0A6A3SKI7_9STRA</name>
<dbReference type="InterPro" id="IPR013783">
    <property type="entry name" value="Ig-like_fold"/>
</dbReference>
<evidence type="ECO:0000313" key="8">
    <source>
        <dbReference type="EMBL" id="KAE9115441.1"/>
    </source>
</evidence>
<dbReference type="EMBL" id="QXFX01000426">
    <property type="protein sequence ID" value="KAE9116160.1"/>
    <property type="molecule type" value="Genomic_DNA"/>
</dbReference>
<dbReference type="SUPFAM" id="SSF50978">
    <property type="entry name" value="WD40 repeat-like"/>
    <property type="match status" value="1"/>
</dbReference>
<accession>A0A6A3SKI7</accession>
<dbReference type="InterPro" id="IPR015943">
    <property type="entry name" value="WD40/YVTN_repeat-like_dom_sf"/>
</dbReference>
<feature type="coiled-coil region" evidence="4">
    <location>
        <begin position="1121"/>
        <end position="1155"/>
    </location>
</feature>
<dbReference type="SUPFAM" id="SSF54106">
    <property type="entry name" value="LysM domain"/>
    <property type="match status" value="1"/>
</dbReference>
<feature type="domain" description="Fibronectin type-III" evidence="6">
    <location>
        <begin position="218"/>
        <end position="333"/>
    </location>
</feature>
<evidence type="ECO:0000313" key="14">
    <source>
        <dbReference type="Proteomes" id="UP000441208"/>
    </source>
</evidence>
<dbReference type="Proteomes" id="UP000441208">
    <property type="component" value="Unassembled WGS sequence"/>
</dbReference>
<dbReference type="Pfam" id="PF00041">
    <property type="entry name" value="fn3"/>
    <property type="match status" value="2"/>
</dbReference>
<dbReference type="SMART" id="SM00060">
    <property type="entry name" value="FN3"/>
    <property type="match status" value="2"/>
</dbReference>
<dbReference type="InterPro" id="IPR036322">
    <property type="entry name" value="WD40_repeat_dom_sf"/>
</dbReference>
<dbReference type="CDD" id="cd00063">
    <property type="entry name" value="FN3"/>
    <property type="match status" value="2"/>
</dbReference>
<dbReference type="CDD" id="cd00118">
    <property type="entry name" value="LysM"/>
    <property type="match status" value="1"/>
</dbReference>
<feature type="repeat" description="WD" evidence="3">
    <location>
        <begin position="1226"/>
        <end position="1259"/>
    </location>
</feature>
<feature type="compositionally biased region" description="Acidic residues" evidence="5">
    <location>
        <begin position="1626"/>
        <end position="1661"/>
    </location>
</feature>
<evidence type="ECO:0000313" key="13">
    <source>
        <dbReference type="Proteomes" id="UP000440367"/>
    </source>
</evidence>
<proteinExistence type="predicted"/>
<protein>
    <recommendedName>
        <fullName evidence="16">Fibronectin type-III domain-containing protein</fullName>
    </recommendedName>
</protein>
<dbReference type="InterPro" id="IPR036116">
    <property type="entry name" value="FN3_sf"/>
</dbReference>
<gene>
    <name evidence="11" type="ORF">PF001_g9068</name>
    <name evidence="10" type="ORF">PF002_g11003</name>
    <name evidence="8" type="ORF">PF007_g10023</name>
    <name evidence="9" type="ORF">PF010_g9064</name>
</gene>
<dbReference type="PROSITE" id="PS51782">
    <property type="entry name" value="LYSM"/>
    <property type="match status" value="1"/>
</dbReference>
<reference evidence="12 13" key="1">
    <citation type="submission" date="2018-08" db="EMBL/GenBank/DDBJ databases">
        <title>Genomic investigation of the strawberry pathogen Phytophthora fragariae indicates pathogenicity is determined by transcriptional variation in three key races.</title>
        <authorList>
            <person name="Adams T.M."/>
            <person name="Armitage A.D."/>
            <person name="Sobczyk M.K."/>
            <person name="Bates H.J."/>
            <person name="Dunwell J.M."/>
            <person name="Nellist C.F."/>
            <person name="Harrison R.J."/>
        </authorList>
    </citation>
    <scope>NUCLEOTIDE SEQUENCE [LARGE SCALE GENOMIC DNA]</scope>
    <source>
        <strain evidence="11 12">A4</strain>
        <strain evidence="10 13">BC-1</strain>
        <strain evidence="8 14">NOV-71</strain>
        <strain evidence="9 15">ONT-3</strain>
    </source>
</reference>
<dbReference type="InterPro" id="IPR001680">
    <property type="entry name" value="WD40_rpt"/>
</dbReference>
<evidence type="ECO:0000313" key="11">
    <source>
        <dbReference type="EMBL" id="KAE9312746.1"/>
    </source>
</evidence>
<feature type="coiled-coil region" evidence="4">
    <location>
        <begin position="94"/>
        <end position="128"/>
    </location>
</feature>
<dbReference type="SMART" id="SM00320">
    <property type="entry name" value="WD40"/>
    <property type="match status" value="6"/>
</dbReference>
<sequence>MEEGGSSVAGGDAESRARELRRRVANRRHTGATILSSLPPAQPLSLPQLFYAKQEAHEIRMRLIDIQSQHNVALTYCDQQFAVEKNVRKLRKGIGVTQLQIREKTEELDELQRRVLRMSKTLHDSSDEKTFAKTKLVNQEGIRQQQLRAKPCERCGRQYLPEMLVAHQENCLGSSLPKLQSIVGTNQIMDSLEVQSGHSMAIQKSLDAQVVTKFVSQPPRNLRVETNDISHNAVTIAWDPPIFTGSNAIFDYELTFSICHSKIKHDEVQRKFEPQPTLLLSRWCLQKPVPGNQFRLTGLCADQEYGEFSIRAITVAGKSEPSNMVDIIRTEPAASPTIPLFLCVGVVTATSITLTWVEPLDDGGKPIQDYEVIFSEAVIKLNNVDDRGKAWLDVSEIEYKPRRIRTNSTGTTLTITNLLSGVEHLNIQFRAVNGDGIPSDYCDAIKSIFTIAPGNEYKLLDELQAAVNSRSRTVDSQFLSGFMQRYERHHYIEQVSRFIISMHPELEAKVEAIVNRSGPGMNEDEGMGNQEGQPQPIQQSSARKKYDDLTDEEKVVERRRQFHFRIAEIRNDLKKAEYNVQWCKDRQIDLVALIRAADARILEKQAELERARMFKGQQMDSDVFENGLQRFFTKELVVALEDEIEIDQLYILDTKAEIVKVENYLRADIKRRDTLLKRLRDRQEALEVFESNPENAVKSSSTAATLAKLRGGLLYRAFAAFVSNRQEALETRTKLRTAIDRLVNHRLKSAIQRWREVAKYLTRTHAGVDEIYGIGSIGLLNAALGRDGLMLEAQQLLQQLRFTDNSLQDIRWTTEQQEAAKVENPVSKDELDLERARERGKKYFPYLLEGDAKMDLQDYDGALRLYNSVFYNEQWIQQMDDVQKVKLQLKIGEATFRLENFEQALTIFNHASIIANRAGLRYEEGSAVLRIADTQHALRSLRMSIESYERALLLFEAARDVQGELSCYRGLQHVYERLEDREMIEINKRHADEIEFVLTNKLSSASQKINKLQQRLVGAGAESSCQITLERVGPIVPRLRRERIQRKLDIREETKLVASLEKLLAEKKSLLAKGEDDLKRALASDSSQVDSTVINGSDARYDLEDFKKKLAKLMGSVKVGEEQIGKEITNAKIRISNAEDEIKGLEEELAVETGALMRKVLSKERMRCFRFNATNEALKNVVGTASHGITTCFASAGVNGFLFDFLSGACLAQAVGDPHKNHLGDPTGHQAQILCVYYIGHRIYTGSVDASLGVWDVKNETIGGFSCSLVRMLTDFDAAVVSVVADTQWFACGCSDCDVFVFDVETLATIAHIISAHDRTVTTLSIQSANSALTTGAADNKIKVWELGEASKFTTRRNVTLVWCLEAERRGDEYFNGHLVPVTCVRRVANEIVSGDSAGRIVIWNLDADSKLLRICDVHRDVAVTCLQFDATRIVSGASNGQICVIDFATGNLIQTLHGHQDSVLDLQFDRTRLMSMSADGKMLLWFWQTRDSIGADRKKYHILGAGETLRSLSLMYRTSIQKLLQWNSIPDSTKTYIGQKLIVDVDSNASALDELKTLDLASSVQFGKLSYENLDFVATNKTKSKDVESQWASQRLAMLAKEYFPALEDEEDNAAKAKTDKAAPEEEEEDSDADMAMDSIVEEGDENEDADNEENEEKEE</sequence>
<evidence type="ECO:0000256" key="2">
    <source>
        <dbReference type="ARBA" id="ARBA00022737"/>
    </source>
</evidence>
<keyword evidence="1 3" id="KW-0853">WD repeat</keyword>
<feature type="region of interest" description="Disordered" evidence="5">
    <location>
        <begin position="1608"/>
        <end position="1661"/>
    </location>
</feature>
<dbReference type="EMBL" id="QXGE01000428">
    <property type="protein sequence ID" value="KAE9312746.1"/>
    <property type="molecule type" value="Genomic_DNA"/>
</dbReference>
<evidence type="ECO:0000313" key="12">
    <source>
        <dbReference type="Proteomes" id="UP000437068"/>
    </source>
</evidence>
<keyword evidence="4" id="KW-0175">Coiled coil</keyword>
<feature type="domain" description="Fibronectin type-III" evidence="6">
    <location>
        <begin position="338"/>
        <end position="454"/>
    </location>
</feature>
<dbReference type="InterPro" id="IPR018392">
    <property type="entry name" value="LysM"/>
</dbReference>
<keyword evidence="2" id="KW-0677">Repeat</keyword>
<dbReference type="SUPFAM" id="SSF49265">
    <property type="entry name" value="Fibronectin type III"/>
    <property type="match status" value="1"/>
</dbReference>
<dbReference type="PROSITE" id="PS50082">
    <property type="entry name" value="WD_REPEATS_2"/>
    <property type="match status" value="3"/>
</dbReference>
<dbReference type="InterPro" id="IPR036779">
    <property type="entry name" value="LysM_dom_sf"/>
</dbReference>
<dbReference type="GO" id="GO:1990234">
    <property type="term" value="C:transferase complex"/>
    <property type="evidence" value="ECO:0007669"/>
    <property type="project" value="UniProtKB-ARBA"/>
</dbReference>
<dbReference type="Proteomes" id="UP000488956">
    <property type="component" value="Unassembled WGS sequence"/>
</dbReference>
<evidence type="ECO:0000259" key="7">
    <source>
        <dbReference type="PROSITE" id="PS51782"/>
    </source>
</evidence>
<dbReference type="Gene3D" id="2.60.40.10">
    <property type="entry name" value="Immunoglobulins"/>
    <property type="match status" value="2"/>
</dbReference>
<evidence type="ECO:0000256" key="3">
    <source>
        <dbReference type="PROSITE-ProRule" id="PRU00221"/>
    </source>
</evidence>
<feature type="repeat" description="WD" evidence="3">
    <location>
        <begin position="1314"/>
        <end position="1355"/>
    </location>
</feature>
<feature type="domain" description="LysM" evidence="7">
    <location>
        <begin position="1500"/>
        <end position="1544"/>
    </location>
</feature>
<feature type="region of interest" description="Disordered" evidence="5">
    <location>
        <begin position="517"/>
        <end position="549"/>
    </location>
</feature>
<dbReference type="SUPFAM" id="SSF48452">
    <property type="entry name" value="TPR-like"/>
    <property type="match status" value="1"/>
</dbReference>
<dbReference type="InterPro" id="IPR019775">
    <property type="entry name" value="WD40_repeat_CS"/>
</dbReference>
<dbReference type="Gene3D" id="1.25.40.10">
    <property type="entry name" value="Tetratricopeptide repeat domain"/>
    <property type="match status" value="1"/>
</dbReference>
<feature type="repeat" description="WD" evidence="3">
    <location>
        <begin position="1457"/>
        <end position="1486"/>
    </location>
</feature>
<dbReference type="Pfam" id="PF01476">
    <property type="entry name" value="LysM"/>
    <property type="match status" value="1"/>
</dbReference>
<evidence type="ECO:0000313" key="9">
    <source>
        <dbReference type="EMBL" id="KAE9116160.1"/>
    </source>
</evidence>
<evidence type="ECO:0000313" key="10">
    <source>
        <dbReference type="EMBL" id="KAE9237241.1"/>
    </source>
</evidence>
<feature type="compositionally biased region" description="Basic and acidic residues" evidence="5">
    <location>
        <begin position="1614"/>
        <end position="1625"/>
    </location>
</feature>
<feature type="region of interest" description="Disordered" evidence="5">
    <location>
        <begin position="1"/>
        <end position="20"/>
    </location>
</feature>
<dbReference type="Gene3D" id="2.130.10.10">
    <property type="entry name" value="YVTN repeat-like/Quinoprotein amine dehydrogenase"/>
    <property type="match status" value="1"/>
</dbReference>
<dbReference type="PROSITE" id="PS50294">
    <property type="entry name" value="WD_REPEATS_REGION"/>
    <property type="match status" value="1"/>
</dbReference>
<dbReference type="InterPro" id="IPR003961">
    <property type="entry name" value="FN3_dom"/>
</dbReference>
<dbReference type="Gene3D" id="3.10.350.10">
    <property type="entry name" value="LysM domain"/>
    <property type="match status" value="1"/>
</dbReference>